<evidence type="ECO:0000256" key="1">
    <source>
        <dbReference type="ARBA" id="ARBA00022603"/>
    </source>
</evidence>
<dbReference type="CDD" id="cd02440">
    <property type="entry name" value="AdoMet_MTases"/>
    <property type="match status" value="1"/>
</dbReference>
<evidence type="ECO:0000256" key="2">
    <source>
        <dbReference type="ARBA" id="ARBA00022679"/>
    </source>
</evidence>
<accession>A0ABX7BNZ5</accession>
<dbReference type="PANTHER" id="PTHR43542">
    <property type="entry name" value="METHYLTRANSFERASE"/>
    <property type="match status" value="1"/>
</dbReference>
<dbReference type="InterPro" id="IPR004398">
    <property type="entry name" value="RNA_MeTrfase_RsmD"/>
</dbReference>
<dbReference type="NCBIfam" id="TIGR00095">
    <property type="entry name" value="16S rRNA (guanine(966)-N(2))-methyltransferase RsmD"/>
    <property type="match status" value="1"/>
</dbReference>
<evidence type="ECO:0000313" key="4">
    <source>
        <dbReference type="Proteomes" id="UP000595448"/>
    </source>
</evidence>
<dbReference type="InterPro" id="IPR002052">
    <property type="entry name" value="DNA_methylase_N6_adenine_CS"/>
</dbReference>
<evidence type="ECO:0000313" key="3">
    <source>
        <dbReference type="EMBL" id="QQQ18966.1"/>
    </source>
</evidence>
<dbReference type="Proteomes" id="UP000595448">
    <property type="component" value="Chromosome"/>
</dbReference>
<dbReference type="PIRSF" id="PIRSF004553">
    <property type="entry name" value="CHP00095"/>
    <property type="match status" value="1"/>
</dbReference>
<name>A0ABX7BNZ5_9CAUL</name>
<dbReference type="PANTHER" id="PTHR43542:SF1">
    <property type="entry name" value="METHYLTRANSFERASE"/>
    <property type="match status" value="1"/>
</dbReference>
<dbReference type="Pfam" id="PF03602">
    <property type="entry name" value="Cons_hypoth95"/>
    <property type="match status" value="1"/>
</dbReference>
<keyword evidence="2 3" id="KW-0808">Transferase</keyword>
<dbReference type="PROSITE" id="PS00092">
    <property type="entry name" value="N6_MTASE"/>
    <property type="match status" value="1"/>
</dbReference>
<keyword evidence="1 3" id="KW-0489">Methyltransferase</keyword>
<dbReference type="EC" id="2.1.1.171" evidence="3"/>
<sequence length="187" mass="20384">MRIVAGKLKGRSIVAPEGMGTRPTSDRARQAVFNVLEHASWAEPLTGLRVIDLYAGSGALGFEAMSRGAVFCLFVETDEAARGAIRENADAYGLMGATRVHRRSATDLGTRPGSDGEAFDLAFLDPPYRQGLAEQTLTRLLEGNWLKPGAIVVVERGSDEPEIDTPGYERLDTRDYGAARVMFLRRL</sequence>
<organism evidence="3 4">
    <name type="scientific">Brevundimonas vitisensis</name>
    <dbReference type="NCBI Taxonomy" id="2800818"/>
    <lineage>
        <taxon>Bacteria</taxon>
        <taxon>Pseudomonadati</taxon>
        <taxon>Pseudomonadota</taxon>
        <taxon>Alphaproteobacteria</taxon>
        <taxon>Caulobacterales</taxon>
        <taxon>Caulobacteraceae</taxon>
        <taxon>Brevundimonas</taxon>
    </lineage>
</organism>
<reference evidence="3 4" key="1">
    <citation type="submission" date="2021-01" db="EMBL/GenBank/DDBJ databases">
        <title>Brevundimonas vitis sp. nov., an bacterium isolated from grape (Vitis vinifera).</title>
        <authorList>
            <person name="Jiang L."/>
            <person name="Lee J."/>
        </authorList>
    </citation>
    <scope>NUCLEOTIDE SEQUENCE [LARGE SCALE GENOMIC DNA]</scope>
    <source>
        <strain evidence="3 4">GRTSA-9</strain>
    </source>
</reference>
<proteinExistence type="predicted"/>
<protein>
    <submittedName>
        <fullName evidence="3">16S rRNA (Guanine(966)-N(2))-methyltransferase RsmD</fullName>
        <ecNumber evidence="3">2.1.1.171</ecNumber>
    </submittedName>
</protein>
<dbReference type="Gene3D" id="3.40.50.150">
    <property type="entry name" value="Vaccinia Virus protein VP39"/>
    <property type="match status" value="1"/>
</dbReference>
<keyword evidence="4" id="KW-1185">Reference proteome</keyword>
<dbReference type="InterPro" id="IPR029063">
    <property type="entry name" value="SAM-dependent_MTases_sf"/>
</dbReference>
<dbReference type="EMBL" id="CP067977">
    <property type="protein sequence ID" value="QQQ18966.1"/>
    <property type="molecule type" value="Genomic_DNA"/>
</dbReference>
<dbReference type="SUPFAM" id="SSF53335">
    <property type="entry name" value="S-adenosyl-L-methionine-dependent methyltransferases"/>
    <property type="match status" value="1"/>
</dbReference>
<gene>
    <name evidence="3" type="primary">rsmD</name>
    <name evidence="3" type="ORF">JIP62_02205</name>
</gene>
<dbReference type="GO" id="GO:0052913">
    <property type="term" value="F:16S rRNA (guanine(966)-N(2))-methyltransferase activity"/>
    <property type="evidence" value="ECO:0007669"/>
    <property type="project" value="UniProtKB-EC"/>
</dbReference>
<dbReference type="RefSeq" id="WP_201103320.1">
    <property type="nucleotide sequence ID" value="NZ_CP067977.1"/>
</dbReference>